<feature type="region of interest" description="Disordered" evidence="11">
    <location>
        <begin position="359"/>
        <end position="432"/>
    </location>
</feature>
<dbReference type="FunFam" id="1.20.5.930:FF:000001">
    <property type="entry name" value="Integrin subunit alpha V"/>
    <property type="match status" value="1"/>
</dbReference>
<dbReference type="Pfam" id="PF20806">
    <property type="entry name" value="Integrin_A_Ig_3"/>
    <property type="match status" value="1"/>
</dbReference>
<evidence type="ECO:0000256" key="3">
    <source>
        <dbReference type="ARBA" id="ARBA00022692"/>
    </source>
</evidence>
<keyword evidence="9" id="KW-0675">Receptor</keyword>
<keyword evidence="10" id="KW-0325">Glycoprotein</keyword>
<dbReference type="GO" id="GO:0008305">
    <property type="term" value="C:integrin complex"/>
    <property type="evidence" value="ECO:0007669"/>
    <property type="project" value="TreeGrafter"/>
</dbReference>
<dbReference type="Gene3D" id="1.20.5.930">
    <property type="entry name" value="Bicelle-embedded integrin alpha(iib) transmembrane segment"/>
    <property type="match status" value="1"/>
</dbReference>
<dbReference type="InterPro" id="IPR048285">
    <property type="entry name" value="Integrin_alpha_Ig-like_2"/>
</dbReference>
<dbReference type="Gene3D" id="2.60.40.1530">
    <property type="entry name" value="ntegrin, alpha v. Chain A, domain 4"/>
    <property type="match status" value="1"/>
</dbReference>
<evidence type="ECO:0000256" key="11">
    <source>
        <dbReference type="SAM" id="MobiDB-lite"/>
    </source>
</evidence>
<feature type="compositionally biased region" description="Acidic residues" evidence="11">
    <location>
        <begin position="386"/>
        <end position="399"/>
    </location>
</feature>
<feature type="compositionally biased region" description="Basic residues" evidence="11">
    <location>
        <begin position="404"/>
        <end position="416"/>
    </location>
</feature>
<dbReference type="GO" id="GO:0033627">
    <property type="term" value="P:cell adhesion mediated by integrin"/>
    <property type="evidence" value="ECO:0007669"/>
    <property type="project" value="TreeGrafter"/>
</dbReference>
<feature type="domain" description="Integrin alpha second immunoglobulin-like" evidence="13">
    <location>
        <begin position="62"/>
        <end position="209"/>
    </location>
</feature>
<comment type="similarity">
    <text evidence="2">Belongs to the integrin alpha chain family.</text>
</comment>
<feature type="region of interest" description="Disordered" evidence="11">
    <location>
        <begin position="126"/>
        <end position="147"/>
    </location>
</feature>
<keyword evidence="3 12" id="KW-0812">Transmembrane</keyword>
<dbReference type="EMBL" id="BTSX01000003">
    <property type="protein sequence ID" value="GMS88994.1"/>
    <property type="molecule type" value="Genomic_DNA"/>
</dbReference>
<feature type="transmembrane region" description="Helical" evidence="12">
    <location>
        <begin position="554"/>
        <end position="576"/>
    </location>
</feature>
<evidence type="ECO:0000256" key="10">
    <source>
        <dbReference type="ARBA" id="ARBA00023180"/>
    </source>
</evidence>
<feature type="region of interest" description="Disordered" evidence="11">
    <location>
        <begin position="602"/>
        <end position="623"/>
    </location>
</feature>
<evidence type="ECO:0000259" key="14">
    <source>
        <dbReference type="Pfam" id="PF20806"/>
    </source>
</evidence>
<dbReference type="GO" id="GO:0007160">
    <property type="term" value="P:cell-matrix adhesion"/>
    <property type="evidence" value="ECO:0007669"/>
    <property type="project" value="TreeGrafter"/>
</dbReference>
<dbReference type="Gene3D" id="2.60.40.1510">
    <property type="entry name" value="ntegrin, alpha v. Chain A, domain 3"/>
    <property type="match status" value="1"/>
</dbReference>
<evidence type="ECO:0008006" key="17">
    <source>
        <dbReference type="Google" id="ProtNLM"/>
    </source>
</evidence>
<feature type="domain" description="Integrin alpha third immunoglobulin-like" evidence="14">
    <location>
        <begin position="217"/>
        <end position="538"/>
    </location>
</feature>
<sequence length="623" mass="69504">MLHPEILRVEYDERQTVAHHYSVNYTYEGTPSGKLRGGKLEPALDTTVPLAFEGKLSIANNCGSDEHCIPNLAVTASANKEKFILGTKDNSLLLNVDIKNRGEDAFESKLYVDIPQGFEFGGVEVPEGKTPPSCSPTSDKPDDEGQWTWECDLGNPLPASKDSKIGIRMTANDENPPTKEITVSARVNSTNPETEGEDKDNFFSMTIPVDYDNSLGLIGQTTPEQIDFIANNQTKTERFDDRDLGPLVSHVYQITNNGPSRMDVSLDIFWPSFSVEGNNLFYLITEPTLSNPDRGVCRVKQINNVNPLNLRLTGEHIPTAPPAPVVDTHFDRSNEVEEEEEFDGQGGRVRHEYVPNAVNEGEGGFEWTENQNAGQGVEWKHTRFSEEDDEGDDYDEDEREPSKRVKRQQQQRKRPVKKGEGRRREGVQSVGGAERARFADLKEAVNMSKASSGTVDYKGVLSRASVDCNALRCTHIECDLHDIEKGEYVLVTMYARVDTETLVQERNPGGDVSSLAVARVINQKNRPEKQTVINAVTTHINAINTDGSGGGIPWWLYLLAILIGLLILALLILLLWRCGFFKRDRPPTAKAEKVATDNTDARYADSQTRYNQDPYGDERRAML</sequence>
<organism evidence="15 16">
    <name type="scientific">Pristionchus entomophagus</name>
    <dbReference type="NCBI Taxonomy" id="358040"/>
    <lineage>
        <taxon>Eukaryota</taxon>
        <taxon>Metazoa</taxon>
        <taxon>Ecdysozoa</taxon>
        <taxon>Nematoda</taxon>
        <taxon>Chromadorea</taxon>
        <taxon>Rhabditida</taxon>
        <taxon>Rhabditina</taxon>
        <taxon>Diplogasteromorpha</taxon>
        <taxon>Diplogasteroidea</taxon>
        <taxon>Neodiplogasteridae</taxon>
        <taxon>Pristionchus</taxon>
    </lineage>
</organism>
<gene>
    <name evidence="15" type="ORF">PENTCL1PPCAC_11169</name>
</gene>
<keyword evidence="6" id="KW-0401">Integrin</keyword>
<keyword evidence="16" id="KW-1185">Reference proteome</keyword>
<proteinExistence type="inferred from homology"/>
<keyword evidence="7 12" id="KW-0472">Membrane</keyword>
<protein>
    <recommendedName>
        <fullName evidence="17">Integrin alpha-2 domain-containing protein</fullName>
    </recommendedName>
</protein>
<accession>A0AAV5T5T0</accession>
<evidence type="ECO:0000313" key="15">
    <source>
        <dbReference type="EMBL" id="GMS88994.1"/>
    </source>
</evidence>
<dbReference type="GO" id="GO:0007229">
    <property type="term" value="P:integrin-mediated signaling pathway"/>
    <property type="evidence" value="ECO:0007669"/>
    <property type="project" value="UniProtKB-KW"/>
</dbReference>
<evidence type="ECO:0000313" key="16">
    <source>
        <dbReference type="Proteomes" id="UP001432027"/>
    </source>
</evidence>
<dbReference type="PANTHER" id="PTHR23220">
    <property type="entry name" value="INTEGRIN ALPHA"/>
    <property type="match status" value="1"/>
</dbReference>
<keyword evidence="5 12" id="KW-1133">Transmembrane helix</keyword>
<dbReference type="AlphaFoldDB" id="A0AAV5T5T0"/>
<evidence type="ECO:0000256" key="4">
    <source>
        <dbReference type="ARBA" id="ARBA00022889"/>
    </source>
</evidence>
<evidence type="ECO:0000256" key="1">
    <source>
        <dbReference type="ARBA" id="ARBA00004479"/>
    </source>
</evidence>
<dbReference type="PANTHER" id="PTHR23220:SF133">
    <property type="entry name" value="INTEGRIN ALPHA-PS2"/>
    <property type="match status" value="1"/>
</dbReference>
<evidence type="ECO:0000256" key="12">
    <source>
        <dbReference type="SAM" id="Phobius"/>
    </source>
</evidence>
<reference evidence="15" key="1">
    <citation type="submission" date="2023-10" db="EMBL/GenBank/DDBJ databases">
        <title>Genome assembly of Pristionchus species.</title>
        <authorList>
            <person name="Yoshida K."/>
            <person name="Sommer R.J."/>
        </authorList>
    </citation>
    <scope>NUCLEOTIDE SEQUENCE</scope>
    <source>
        <strain evidence="15">RS0144</strain>
    </source>
</reference>
<evidence type="ECO:0000256" key="6">
    <source>
        <dbReference type="ARBA" id="ARBA00023037"/>
    </source>
</evidence>
<dbReference type="Proteomes" id="UP001432027">
    <property type="component" value="Unassembled WGS sequence"/>
</dbReference>
<dbReference type="InterPro" id="IPR032695">
    <property type="entry name" value="Integrin_dom_sf"/>
</dbReference>
<keyword evidence="4" id="KW-0130">Cell adhesion</keyword>
<dbReference type="InterPro" id="IPR018184">
    <property type="entry name" value="Integrin_alpha_C_CS"/>
</dbReference>
<dbReference type="PROSITE" id="PS00242">
    <property type="entry name" value="INTEGRIN_ALPHA"/>
    <property type="match status" value="1"/>
</dbReference>
<evidence type="ECO:0000256" key="5">
    <source>
        <dbReference type="ARBA" id="ARBA00022989"/>
    </source>
</evidence>
<evidence type="ECO:0000256" key="9">
    <source>
        <dbReference type="ARBA" id="ARBA00023170"/>
    </source>
</evidence>
<dbReference type="Pfam" id="PF20805">
    <property type="entry name" value="Integrin_A_Ig_2"/>
    <property type="match status" value="1"/>
</dbReference>
<evidence type="ECO:0000256" key="7">
    <source>
        <dbReference type="ARBA" id="ARBA00023136"/>
    </source>
</evidence>
<dbReference type="GO" id="GO:0009897">
    <property type="term" value="C:external side of plasma membrane"/>
    <property type="evidence" value="ECO:0007669"/>
    <property type="project" value="TreeGrafter"/>
</dbReference>
<evidence type="ECO:0000256" key="2">
    <source>
        <dbReference type="ARBA" id="ARBA00008054"/>
    </source>
</evidence>
<dbReference type="SUPFAM" id="SSF69179">
    <property type="entry name" value="Integrin domains"/>
    <property type="match status" value="2"/>
</dbReference>
<dbReference type="InterPro" id="IPR048286">
    <property type="entry name" value="Integrin_alpha_Ig-like_3"/>
</dbReference>
<dbReference type="GO" id="GO:0098609">
    <property type="term" value="P:cell-cell adhesion"/>
    <property type="evidence" value="ECO:0007669"/>
    <property type="project" value="TreeGrafter"/>
</dbReference>
<feature type="compositionally biased region" description="Basic and acidic residues" evidence="11">
    <location>
        <begin position="417"/>
        <end position="426"/>
    </location>
</feature>
<evidence type="ECO:0000256" key="8">
    <source>
        <dbReference type="ARBA" id="ARBA00023157"/>
    </source>
</evidence>
<comment type="caution">
    <text evidence="15">The sequence shown here is derived from an EMBL/GenBank/DDBJ whole genome shotgun (WGS) entry which is preliminary data.</text>
</comment>
<evidence type="ECO:0000259" key="13">
    <source>
        <dbReference type="Pfam" id="PF20805"/>
    </source>
</evidence>
<comment type="subcellular location">
    <subcellularLocation>
        <location evidence="1">Membrane</location>
        <topology evidence="1">Single-pass type I membrane protein</topology>
    </subcellularLocation>
</comment>
<name>A0AAV5T5T0_9BILA</name>
<dbReference type="GO" id="GO:0005178">
    <property type="term" value="F:integrin binding"/>
    <property type="evidence" value="ECO:0007669"/>
    <property type="project" value="TreeGrafter"/>
</dbReference>
<keyword evidence="8" id="KW-1015">Disulfide bond</keyword>